<sequence>MPRPITPFHFAACRGSHKAILYLVNNHGFKDILNQTEMRDLIHHCITGTFAESEETPMKTSPLFSNSVHAALIIILIKLGADVFAQKSDSLAIGCVIHISAKHLTPFGCHKIVHTRYFIQMGCDVNALDSENETPLHKVLQLSKKNIQNIVSTLVQNNANLGILGKRGETPLDIAIRRYLLGNVEEKTVGLLRSRISLQEFVPFTKSNLCLRNTQSQPNLLQTLFPPTITNLDKYVIYSHSLTKLEPSNPWKPTVCLLQHELTNVRSMILNQYKDEHLWTTVTVPKHLQTVDIIVILCTSLFEKRKKSYIPYTLESFRYFSMLPQTIILILDDCNPSEHQPLEKKLIKNKFFDVIYIPATKILIELPPDNDPFQSHFNAQILCANNGYCDSKSSFGSLKDLQPTMRKPLQLHKKYFKITRGIKVLMYMSLKYYYSNEKLSNGIKHCANGKYSHWLGCDGDTMTQLEIVRVHNFTVGRARSSSAYYNSRHDQQQYITAREYYYFYSYIKVFKRAGLHYYKFLTHTMIYCQPLHGNDDAKTAKPFWTETVINRLWKLVMLTLIGTTLVLSENGTATSTADRIAILFLNLILAILSQQNCFRRNKMYRIAFLSGILFGMSYKANLTVTKLQTLWKENDKEIEKIQNLTDLVERGYAFASDTTQMFDLHPEDFEKAGLKNLTSFEWSKLSASSEKDYIKFKKRIIEGEKLSIPIVTEVSQVEIQNMANESLGNNLECKGLPQEVGKNLHNWEMYTVNRYWVIETIHWLQVSGLLQYWDVYAGKGNKTRGEEVLLNRGFAFEVNLFKIIKGIVGVMCVITVTVFLTEMMFWVFQLITEAFGKQKKRRGLKNSETQVADDSSDRIENP</sequence>
<evidence type="ECO:0000313" key="2">
    <source>
        <dbReference type="EMBL" id="CAL8132266.1"/>
    </source>
</evidence>
<evidence type="ECO:0000313" key="3">
    <source>
        <dbReference type="Proteomes" id="UP001642540"/>
    </source>
</evidence>
<keyword evidence="1" id="KW-0812">Transmembrane</keyword>
<keyword evidence="1" id="KW-0472">Membrane</keyword>
<dbReference type="InterPro" id="IPR036770">
    <property type="entry name" value="Ankyrin_rpt-contain_sf"/>
</dbReference>
<proteinExistence type="predicted"/>
<feature type="transmembrane region" description="Helical" evidence="1">
    <location>
        <begin position="807"/>
        <end position="832"/>
    </location>
</feature>
<comment type="caution">
    <text evidence="2">The sequence shown here is derived from an EMBL/GenBank/DDBJ whole genome shotgun (WGS) entry which is preliminary data.</text>
</comment>
<accession>A0ABP1RPC0</accession>
<evidence type="ECO:0000256" key="1">
    <source>
        <dbReference type="SAM" id="Phobius"/>
    </source>
</evidence>
<dbReference type="Proteomes" id="UP001642540">
    <property type="component" value="Unassembled WGS sequence"/>
</dbReference>
<keyword evidence="3" id="KW-1185">Reference proteome</keyword>
<dbReference type="SUPFAM" id="SSF48403">
    <property type="entry name" value="Ankyrin repeat"/>
    <property type="match status" value="1"/>
</dbReference>
<name>A0ABP1RPC0_9HEXA</name>
<dbReference type="Gene3D" id="1.25.40.20">
    <property type="entry name" value="Ankyrin repeat-containing domain"/>
    <property type="match status" value="1"/>
</dbReference>
<organism evidence="2 3">
    <name type="scientific">Orchesella dallaii</name>
    <dbReference type="NCBI Taxonomy" id="48710"/>
    <lineage>
        <taxon>Eukaryota</taxon>
        <taxon>Metazoa</taxon>
        <taxon>Ecdysozoa</taxon>
        <taxon>Arthropoda</taxon>
        <taxon>Hexapoda</taxon>
        <taxon>Collembola</taxon>
        <taxon>Entomobryomorpha</taxon>
        <taxon>Entomobryoidea</taxon>
        <taxon>Orchesellidae</taxon>
        <taxon>Orchesellinae</taxon>
        <taxon>Orchesella</taxon>
    </lineage>
</organism>
<reference evidence="2 3" key="1">
    <citation type="submission" date="2024-08" db="EMBL/GenBank/DDBJ databases">
        <authorList>
            <person name="Cucini C."/>
            <person name="Frati F."/>
        </authorList>
    </citation>
    <scope>NUCLEOTIDE SEQUENCE [LARGE SCALE GENOMIC DNA]</scope>
</reference>
<gene>
    <name evidence="2" type="ORF">ODALV1_LOCUS24551</name>
</gene>
<protein>
    <submittedName>
        <fullName evidence="2">Uncharacterized protein</fullName>
    </submittedName>
</protein>
<dbReference type="EMBL" id="CAXLJM020000092">
    <property type="protein sequence ID" value="CAL8132266.1"/>
    <property type="molecule type" value="Genomic_DNA"/>
</dbReference>
<keyword evidence="1" id="KW-1133">Transmembrane helix</keyword>